<evidence type="ECO:0000259" key="6">
    <source>
        <dbReference type="PROSITE" id="PS50262"/>
    </source>
</evidence>
<dbReference type="GO" id="GO:0016020">
    <property type="term" value="C:membrane"/>
    <property type="evidence" value="ECO:0007669"/>
    <property type="project" value="UniProtKB-SubCell"/>
</dbReference>
<dbReference type="SUPFAM" id="SSF81321">
    <property type="entry name" value="Family A G protein-coupled receptor-like"/>
    <property type="match status" value="1"/>
</dbReference>
<dbReference type="GO" id="GO:0004930">
    <property type="term" value="F:G protein-coupled receptor activity"/>
    <property type="evidence" value="ECO:0007669"/>
    <property type="project" value="InterPro"/>
</dbReference>
<comment type="subcellular location">
    <subcellularLocation>
        <location evidence="1">Membrane</location>
    </subcellularLocation>
</comment>
<feature type="transmembrane region" description="Helical" evidence="5">
    <location>
        <begin position="259"/>
        <end position="277"/>
    </location>
</feature>
<evidence type="ECO:0000256" key="3">
    <source>
        <dbReference type="ARBA" id="ARBA00022989"/>
    </source>
</evidence>
<feature type="transmembrane region" description="Helical" evidence="5">
    <location>
        <begin position="133"/>
        <end position="158"/>
    </location>
</feature>
<keyword evidence="3 5" id="KW-1133">Transmembrane helix</keyword>
<keyword evidence="2 5" id="KW-0812">Transmembrane</keyword>
<feature type="transmembrane region" description="Helical" evidence="5">
    <location>
        <begin position="178"/>
        <end position="203"/>
    </location>
</feature>
<dbReference type="InterPro" id="IPR019424">
    <property type="entry name" value="7TM_GPCR_Srsx"/>
</dbReference>
<dbReference type="Proteomes" id="UP000783686">
    <property type="component" value="Unassembled WGS sequence"/>
</dbReference>
<keyword evidence="4 5" id="KW-0472">Membrane</keyword>
<name>A0A811LSI4_9BILA</name>
<dbReference type="InterPro" id="IPR047130">
    <property type="entry name" value="7TM_GPCR_Srsx_nematod"/>
</dbReference>
<feature type="transmembrane region" description="Helical" evidence="5">
    <location>
        <begin position="215"/>
        <end position="239"/>
    </location>
</feature>
<reference evidence="7" key="1">
    <citation type="submission" date="2020-09" db="EMBL/GenBank/DDBJ databases">
        <authorList>
            <person name="Kikuchi T."/>
        </authorList>
    </citation>
    <scope>NUCLEOTIDE SEQUENCE</scope>
    <source>
        <strain evidence="7">SH1</strain>
    </source>
</reference>
<proteinExistence type="predicted"/>
<evidence type="ECO:0000313" key="8">
    <source>
        <dbReference type="Proteomes" id="UP000614601"/>
    </source>
</evidence>
<dbReference type="InterPro" id="IPR017452">
    <property type="entry name" value="GPCR_Rhodpsn_7TM"/>
</dbReference>
<dbReference type="CDD" id="cd00637">
    <property type="entry name" value="7tm_classA_rhodopsin-like"/>
    <property type="match status" value="1"/>
</dbReference>
<dbReference type="PANTHER" id="PTHR23360:SF5">
    <property type="entry name" value="G-PROTEIN COUPLED RECEPTORS FAMILY 1 PROFILE DOMAIN-CONTAINING PROTEIN"/>
    <property type="match status" value="1"/>
</dbReference>
<evidence type="ECO:0000256" key="1">
    <source>
        <dbReference type="ARBA" id="ARBA00004370"/>
    </source>
</evidence>
<dbReference type="EMBL" id="CAJFCW020000006">
    <property type="protein sequence ID" value="CAG9127245.1"/>
    <property type="molecule type" value="Genomic_DNA"/>
</dbReference>
<dbReference type="PANTHER" id="PTHR23360">
    <property type="entry name" value="G-PROTEIN COUPLED RECEPTORS FAMILY 1 PROFILE DOMAIN-CONTAINING PROTEIN-RELATED"/>
    <property type="match status" value="1"/>
</dbReference>
<dbReference type="SMART" id="SM01381">
    <property type="entry name" value="7TM_GPCR_Srsx"/>
    <property type="match status" value="1"/>
</dbReference>
<dbReference type="Proteomes" id="UP000614601">
    <property type="component" value="Unassembled WGS sequence"/>
</dbReference>
<evidence type="ECO:0000256" key="2">
    <source>
        <dbReference type="ARBA" id="ARBA00022692"/>
    </source>
</evidence>
<feature type="transmembrane region" description="Helical" evidence="5">
    <location>
        <begin position="56"/>
        <end position="80"/>
    </location>
</feature>
<feature type="transmembrane region" description="Helical" evidence="5">
    <location>
        <begin position="20"/>
        <end position="44"/>
    </location>
</feature>
<dbReference type="PROSITE" id="PS50262">
    <property type="entry name" value="G_PROTEIN_RECEP_F1_2"/>
    <property type="match status" value="1"/>
</dbReference>
<evidence type="ECO:0000256" key="4">
    <source>
        <dbReference type="ARBA" id="ARBA00023136"/>
    </source>
</evidence>
<dbReference type="Pfam" id="PF10320">
    <property type="entry name" value="7TM_GPCR_Srsx"/>
    <property type="match status" value="1"/>
</dbReference>
<dbReference type="InterPro" id="IPR000276">
    <property type="entry name" value="GPCR_Rhodpsn"/>
</dbReference>
<keyword evidence="8" id="KW-1185">Reference proteome</keyword>
<accession>A0A811LSI4</accession>
<sequence length="278" mass="31841">MTSNDSETLDEVDPYKASAIPGIVLTNIFAGLGIFGNVNIVWATCRKSQLQGVCHVIIAITALSDILHQSGHFLFLFFYLTKNAVQTTQFCFWLQLVPSFNISFGAFMVLSIGIDRLIRVLFPMAYLRMNKRLYIFVTLIPPFIYSSYYVYLCYPYVMAIKDNKAMPILTAMFIGETIVIWNTVQAFIHVAALFTYTLLWLIVKKKSMGSSAKRMIKSLCLIMVTFVSGWVFVGLFMAINQALHEHMTPTDEYFYHFTFGWLINVTLAANYWIYFVSK</sequence>
<protein>
    <recommendedName>
        <fullName evidence="6">G-protein coupled receptors family 1 profile domain-containing protein</fullName>
    </recommendedName>
</protein>
<evidence type="ECO:0000256" key="5">
    <source>
        <dbReference type="SAM" id="Phobius"/>
    </source>
</evidence>
<organism evidence="7 8">
    <name type="scientific">Bursaphelenchus okinawaensis</name>
    <dbReference type="NCBI Taxonomy" id="465554"/>
    <lineage>
        <taxon>Eukaryota</taxon>
        <taxon>Metazoa</taxon>
        <taxon>Ecdysozoa</taxon>
        <taxon>Nematoda</taxon>
        <taxon>Chromadorea</taxon>
        <taxon>Rhabditida</taxon>
        <taxon>Tylenchina</taxon>
        <taxon>Tylenchomorpha</taxon>
        <taxon>Aphelenchoidea</taxon>
        <taxon>Aphelenchoididae</taxon>
        <taxon>Bursaphelenchus</taxon>
    </lineage>
</organism>
<evidence type="ECO:0000313" key="7">
    <source>
        <dbReference type="EMBL" id="CAD5229774.1"/>
    </source>
</evidence>
<dbReference type="OrthoDB" id="5820127at2759"/>
<feature type="domain" description="G-protein coupled receptors family 1 profile" evidence="6">
    <location>
        <begin position="36"/>
        <end position="274"/>
    </location>
</feature>
<gene>
    <name evidence="7" type="ORF">BOKJ2_LOCUS13803</name>
</gene>
<comment type="caution">
    <text evidence="7">The sequence shown here is derived from an EMBL/GenBank/DDBJ whole genome shotgun (WGS) entry which is preliminary data.</text>
</comment>
<dbReference type="EMBL" id="CAJFDH010000006">
    <property type="protein sequence ID" value="CAD5229774.1"/>
    <property type="molecule type" value="Genomic_DNA"/>
</dbReference>
<feature type="transmembrane region" description="Helical" evidence="5">
    <location>
        <begin position="92"/>
        <end position="112"/>
    </location>
</feature>
<dbReference type="Gene3D" id="1.20.1070.10">
    <property type="entry name" value="Rhodopsin 7-helix transmembrane proteins"/>
    <property type="match status" value="1"/>
</dbReference>
<dbReference type="AlphaFoldDB" id="A0A811LSI4"/>